<gene>
    <name evidence="3" type="ORF">H8698_00360</name>
</gene>
<reference evidence="3" key="1">
    <citation type="submission" date="2020-08" db="EMBL/GenBank/DDBJ databases">
        <title>Genome public.</title>
        <authorList>
            <person name="Liu C."/>
            <person name="Sun Q."/>
        </authorList>
    </citation>
    <scope>NUCLEOTIDE SEQUENCE</scope>
    <source>
        <strain evidence="3">H8</strain>
    </source>
</reference>
<dbReference type="CDD" id="cd19084">
    <property type="entry name" value="AKR_AKR11B1-like"/>
    <property type="match status" value="1"/>
</dbReference>
<feature type="domain" description="NADP-dependent oxidoreductase" evidence="2">
    <location>
        <begin position="16"/>
        <end position="310"/>
    </location>
</feature>
<dbReference type="GO" id="GO:0005829">
    <property type="term" value="C:cytosol"/>
    <property type="evidence" value="ECO:0007669"/>
    <property type="project" value="TreeGrafter"/>
</dbReference>
<dbReference type="PANTHER" id="PTHR43364:SF4">
    <property type="entry name" value="NAD(P)-LINKED OXIDOREDUCTASE SUPERFAMILY PROTEIN"/>
    <property type="match status" value="1"/>
</dbReference>
<name>A0A926DKI9_9FIRM</name>
<evidence type="ECO:0000313" key="4">
    <source>
        <dbReference type="Proteomes" id="UP000611762"/>
    </source>
</evidence>
<organism evidence="3 4">
    <name type="scientific">Congzhengia minquanensis</name>
    <dbReference type="NCBI Taxonomy" id="2763657"/>
    <lineage>
        <taxon>Bacteria</taxon>
        <taxon>Bacillati</taxon>
        <taxon>Bacillota</taxon>
        <taxon>Clostridia</taxon>
        <taxon>Eubacteriales</taxon>
        <taxon>Oscillospiraceae</taxon>
        <taxon>Congzhengia</taxon>
    </lineage>
</organism>
<proteinExistence type="predicted"/>
<dbReference type="InterPro" id="IPR020471">
    <property type="entry name" value="AKR"/>
</dbReference>
<evidence type="ECO:0000313" key="3">
    <source>
        <dbReference type="EMBL" id="MBC8539427.1"/>
    </source>
</evidence>
<dbReference type="Pfam" id="PF00248">
    <property type="entry name" value="Aldo_ket_red"/>
    <property type="match status" value="1"/>
</dbReference>
<evidence type="ECO:0000256" key="1">
    <source>
        <dbReference type="ARBA" id="ARBA00023002"/>
    </source>
</evidence>
<dbReference type="InterPro" id="IPR036812">
    <property type="entry name" value="NAD(P)_OxRdtase_dom_sf"/>
</dbReference>
<dbReference type="InterPro" id="IPR023210">
    <property type="entry name" value="NADP_OxRdtase_dom"/>
</dbReference>
<keyword evidence="1" id="KW-0560">Oxidoreductase</keyword>
<dbReference type="GO" id="GO:0016491">
    <property type="term" value="F:oxidoreductase activity"/>
    <property type="evidence" value="ECO:0007669"/>
    <property type="project" value="UniProtKB-KW"/>
</dbReference>
<dbReference type="RefSeq" id="WP_249310531.1">
    <property type="nucleotide sequence ID" value="NZ_JACRSU010000001.1"/>
</dbReference>
<keyword evidence="4" id="KW-1185">Reference proteome</keyword>
<accession>A0A926DKI9</accession>
<dbReference type="PANTHER" id="PTHR43364">
    <property type="entry name" value="NADH-SPECIFIC METHYLGLYOXAL REDUCTASE-RELATED"/>
    <property type="match status" value="1"/>
</dbReference>
<comment type="caution">
    <text evidence="3">The sequence shown here is derived from an EMBL/GenBank/DDBJ whole genome shotgun (WGS) entry which is preliminary data.</text>
</comment>
<dbReference type="PRINTS" id="PR00069">
    <property type="entry name" value="ALDKETRDTASE"/>
</dbReference>
<protein>
    <submittedName>
        <fullName evidence="3">Aldo/keto reductase</fullName>
    </submittedName>
</protein>
<dbReference type="EMBL" id="JACRSU010000001">
    <property type="protein sequence ID" value="MBC8539427.1"/>
    <property type="molecule type" value="Genomic_DNA"/>
</dbReference>
<dbReference type="SUPFAM" id="SSF51430">
    <property type="entry name" value="NAD(P)-linked oxidoreductase"/>
    <property type="match status" value="1"/>
</dbReference>
<sequence length="311" mass="34997">MDYITLKNSDLTVSRLCMGGCPMGGYGWGNVEEQNLIDAICAAFDSGITMFDTADTYGLGQSEITLGKGLANKRKDVVIATKFGVRVENGSTFYDNSPAWIRTAIENSLKRLGTDYIDLYQIHYRDGITPIAEVLGELENLKQEGKIRYYGLSNIHKEDISELQDYKGKFVTFQDEYSLACRKHEKDMFELSEALQLTPLTWGSLGQGILTGKYDRSSTFGRDDRRSRDTYVNFHGEKLLKNLEIVDAMKEIAGEVDKPLSAIAIRFILDYVPNSIVLAGVKNPKQLYGNCEAFDWELSADQIEKLEEISR</sequence>
<dbReference type="AlphaFoldDB" id="A0A926DKI9"/>
<dbReference type="Proteomes" id="UP000611762">
    <property type="component" value="Unassembled WGS sequence"/>
</dbReference>
<dbReference type="Gene3D" id="3.20.20.100">
    <property type="entry name" value="NADP-dependent oxidoreductase domain"/>
    <property type="match status" value="1"/>
</dbReference>
<evidence type="ECO:0000259" key="2">
    <source>
        <dbReference type="Pfam" id="PF00248"/>
    </source>
</evidence>
<dbReference type="InterPro" id="IPR050523">
    <property type="entry name" value="AKR_Detox_Biosynth"/>
</dbReference>